<accession>K0PKN2</accession>
<dbReference type="EMBL" id="CANI01000006">
    <property type="protein sequence ID" value="CCM74488.1"/>
    <property type="molecule type" value="Genomic_DNA"/>
</dbReference>
<dbReference type="Proteomes" id="UP000009319">
    <property type="component" value="Unassembled WGS sequence"/>
</dbReference>
<evidence type="ECO:0000313" key="1">
    <source>
        <dbReference type="EMBL" id="CCM74488.1"/>
    </source>
</evidence>
<organism evidence="1 2">
    <name type="scientific">Rhizobium mesoamericanum STM3625</name>
    <dbReference type="NCBI Taxonomy" id="1211777"/>
    <lineage>
        <taxon>Bacteria</taxon>
        <taxon>Pseudomonadati</taxon>
        <taxon>Pseudomonadota</taxon>
        <taxon>Alphaproteobacteria</taxon>
        <taxon>Hyphomicrobiales</taxon>
        <taxon>Rhizobiaceae</taxon>
        <taxon>Rhizobium/Agrobacterium group</taxon>
        <taxon>Rhizobium</taxon>
    </lineage>
</organism>
<reference evidence="1 2" key="1">
    <citation type="journal article" date="2013" name="Genome Announc.">
        <title>Draft Genome Sequence of Rhizobium mesoamericanum STM3625, a Nitrogen-Fixing Symbiont of Mimosa pudica Isolated in French Guiana (South America).</title>
        <authorList>
            <person name="Moulin L."/>
            <person name="Mornico D."/>
            <person name="Melkonian R."/>
            <person name="Klonowska A."/>
        </authorList>
    </citation>
    <scope>NUCLEOTIDE SEQUENCE [LARGE SCALE GENOMIC DNA]</scope>
    <source>
        <strain evidence="1 2">STM3625</strain>
    </source>
</reference>
<dbReference type="STRING" id="1211777.BN77_1618"/>
<protein>
    <submittedName>
        <fullName evidence="1">Uncharacterized protein</fullName>
    </submittedName>
</protein>
<comment type="caution">
    <text evidence="1">The sequence shown here is derived from an EMBL/GenBank/DDBJ whole genome shotgun (WGS) entry which is preliminary data.</text>
</comment>
<sequence>MVMISEAATSDSSMAASSAAAASERMSSAVPVLAAPMVGVDSVGDKFVYGGVYIAVYRNVLSLGAADVSYCGRAHEICG</sequence>
<dbReference type="HOGENOM" id="CLU_2603588_0_0_5"/>
<keyword evidence="2" id="KW-1185">Reference proteome</keyword>
<name>K0PKN2_9HYPH</name>
<evidence type="ECO:0000313" key="2">
    <source>
        <dbReference type="Proteomes" id="UP000009319"/>
    </source>
</evidence>
<gene>
    <name evidence="1" type="ORF">BN77_1618</name>
</gene>
<dbReference type="AlphaFoldDB" id="K0PKN2"/>
<proteinExistence type="predicted"/>